<dbReference type="PANTHER" id="PTHR32385:SF15">
    <property type="entry name" value="INOSITOL PHOSPHOCERAMIDE MANNOSYLTRANSFERASE 1"/>
    <property type="match status" value="1"/>
</dbReference>
<reference evidence="2" key="1">
    <citation type="journal article" date="2015" name="Genome Biol. Evol.">
        <title>Extensive Capsule Locus Variation and Large-Scale Genomic Recombination within the Klebsiella pneumoniae Clonal Group 258.</title>
        <authorList>
            <person name="Wyres K.L."/>
            <person name="Gorrie C."/>
            <person name="Edwards D.J."/>
            <person name="Wertheim H.F."/>
            <person name="Hsu L.Y."/>
            <person name="Van Kinh N."/>
            <person name="Zadoks R."/>
            <person name="Baker S."/>
            <person name="Holt K.E."/>
        </authorList>
    </citation>
    <scope>NUCLEOTIDE SEQUENCE</scope>
    <source>
        <strain evidence="2">09/370B</strain>
    </source>
</reference>
<evidence type="ECO:0000313" key="2">
    <source>
        <dbReference type="EMBL" id="AKJ75365.1"/>
    </source>
</evidence>
<dbReference type="InterPro" id="IPR007577">
    <property type="entry name" value="GlycoTrfase_DXD_sugar-bd_CS"/>
</dbReference>
<dbReference type="PANTHER" id="PTHR32385">
    <property type="entry name" value="MANNOSYL PHOSPHORYLINOSITOL CERAMIDE SYNTHASE"/>
    <property type="match status" value="1"/>
</dbReference>
<protein>
    <submittedName>
        <fullName evidence="2">Putative glycosyltransferase</fullName>
    </submittedName>
</protein>
<name>A0A0G3EWU5_KLEPN</name>
<gene>
    <name evidence="2" type="ORF">09_370B_00011</name>
</gene>
<dbReference type="AlphaFoldDB" id="A0A0G3EWU5"/>
<dbReference type="InterPro" id="IPR029044">
    <property type="entry name" value="Nucleotide-diphossugar_trans"/>
</dbReference>
<evidence type="ECO:0000256" key="1">
    <source>
        <dbReference type="ARBA" id="ARBA00022679"/>
    </source>
</evidence>
<sequence length="224" mass="26717">MIPKIIHYVWLGGKELPPLETKCMLSWRKYNPEYEILCWDEQNLNINDPVYLKAYSKKQWAYCSDYARLKILKENGGIYLDTDIEVVRCFDDLLNQKCFLGKENSNDLNAAIIGSVKGHEFICDVFDEIKLSLKTDFVPIPRILNSVYDDLKYKDVTVYDEEYFYPYNPFCNEIKLLFYCDVTTNTYAIHHWNYSWKPSFASRIFRMTKRILKGSKYFNYKEKI</sequence>
<dbReference type="Pfam" id="PF04488">
    <property type="entry name" value="Gly_transf_sug"/>
    <property type="match status" value="1"/>
</dbReference>
<dbReference type="EMBL" id="KR007675">
    <property type="protein sequence ID" value="AKJ75365.1"/>
    <property type="molecule type" value="Genomic_DNA"/>
</dbReference>
<dbReference type="Gene3D" id="3.90.550.20">
    <property type="match status" value="1"/>
</dbReference>
<organism evidence="2">
    <name type="scientific">Klebsiella pneumoniae</name>
    <dbReference type="NCBI Taxonomy" id="573"/>
    <lineage>
        <taxon>Bacteria</taxon>
        <taxon>Pseudomonadati</taxon>
        <taxon>Pseudomonadota</taxon>
        <taxon>Gammaproteobacteria</taxon>
        <taxon>Enterobacterales</taxon>
        <taxon>Enterobacteriaceae</taxon>
        <taxon>Klebsiella/Raoultella group</taxon>
        <taxon>Klebsiella</taxon>
        <taxon>Klebsiella pneumoniae complex</taxon>
    </lineage>
</organism>
<dbReference type="RefSeq" id="WP_094326681.1">
    <property type="nucleotide sequence ID" value="NZ_CP075256.1"/>
</dbReference>
<dbReference type="GO" id="GO:0000030">
    <property type="term" value="F:mannosyltransferase activity"/>
    <property type="evidence" value="ECO:0007669"/>
    <property type="project" value="TreeGrafter"/>
</dbReference>
<dbReference type="GO" id="GO:0051999">
    <property type="term" value="P:mannosyl-inositol phosphorylceramide biosynthetic process"/>
    <property type="evidence" value="ECO:0007669"/>
    <property type="project" value="TreeGrafter"/>
</dbReference>
<dbReference type="SUPFAM" id="SSF53448">
    <property type="entry name" value="Nucleotide-diphospho-sugar transferases"/>
    <property type="match status" value="1"/>
</dbReference>
<accession>A0A0G3EWU5</accession>
<dbReference type="InterPro" id="IPR051706">
    <property type="entry name" value="Glycosyltransferase_domain"/>
</dbReference>
<keyword evidence="1 2" id="KW-0808">Transferase</keyword>
<proteinExistence type="predicted"/>
<dbReference type="GO" id="GO:0016020">
    <property type="term" value="C:membrane"/>
    <property type="evidence" value="ECO:0007669"/>
    <property type="project" value="GOC"/>
</dbReference>